<dbReference type="PANTHER" id="PTHR30329">
    <property type="entry name" value="STATOR ELEMENT OF FLAGELLAR MOTOR COMPLEX"/>
    <property type="match status" value="1"/>
</dbReference>
<dbReference type="SUPFAM" id="SSF140804">
    <property type="entry name" value="YidB-like"/>
    <property type="match status" value="1"/>
</dbReference>
<dbReference type="PANTHER" id="PTHR30329:SF21">
    <property type="entry name" value="LIPOPROTEIN YIAD-RELATED"/>
    <property type="match status" value="1"/>
</dbReference>
<dbReference type="InterPro" id="IPR050330">
    <property type="entry name" value="Bact_OuterMem_StrucFunc"/>
</dbReference>
<gene>
    <name evidence="8" type="ORF">ABU614_20875</name>
</gene>
<keyword evidence="3" id="KW-0998">Cell outer membrane</keyword>
<evidence type="ECO:0000256" key="3">
    <source>
        <dbReference type="ARBA" id="ARBA00023237"/>
    </source>
</evidence>
<dbReference type="InterPro" id="IPR036737">
    <property type="entry name" value="OmpA-like_sf"/>
</dbReference>
<keyword evidence="6" id="KW-0812">Transmembrane</keyword>
<evidence type="ECO:0000256" key="5">
    <source>
        <dbReference type="SAM" id="MobiDB-lite"/>
    </source>
</evidence>
<dbReference type="GO" id="GO:0009279">
    <property type="term" value="C:cell outer membrane"/>
    <property type="evidence" value="ECO:0007669"/>
    <property type="project" value="UniProtKB-SubCell"/>
</dbReference>
<dbReference type="InterPro" id="IPR006664">
    <property type="entry name" value="OMP_bac"/>
</dbReference>
<dbReference type="Pfam" id="PF00691">
    <property type="entry name" value="OmpA"/>
    <property type="match status" value="1"/>
</dbReference>
<feature type="domain" description="OmpA-like" evidence="7">
    <location>
        <begin position="374"/>
        <end position="490"/>
    </location>
</feature>
<comment type="subcellular location">
    <subcellularLocation>
        <location evidence="1">Cell outer membrane</location>
    </subcellularLocation>
</comment>
<feature type="transmembrane region" description="Helical" evidence="6">
    <location>
        <begin position="190"/>
        <end position="210"/>
    </location>
</feature>
<dbReference type="EMBL" id="CP159925">
    <property type="protein sequence ID" value="XCO74788.1"/>
    <property type="molecule type" value="Genomic_DNA"/>
</dbReference>
<sequence length="490" mass="50296">MRIDLLNSLVGDVAHRFGLSMDQARQLAGVLIALIFDEKRGGFAGFVHLFESKGLGSLVQSWIGTGPNQPISAPQVERAFGAPLIGAIAGKLDAPVPTTAGAIGALLPGLINELTEGGKAPAGIPETLRYWVASVADWLGDLGRFGWGALAAGAAAVGGAVAGGVRAVGHAADTTVDAAAGVARKTGRGLAAFLPWLILLLALLAALAWFKGCQRQREAAADASVSTSAPLGAEPAATAPVAQSNARFSFENAEGKARIGGQVASEAEKTKLLDAIKATFGAGNVEGDLVVDAGTAPAGWLDRLIALLPDLKARGVKLGFDGDKIDIDTSALPEAERFALSQKLRSGFGGFEISGLWDQAMAALSSLKAGFSADDLVKALNLSAIYFGTGSASITRDSYETLRKAAEAIKAAPAGTRIEVGGHTDATGDAAANLQLSLERANAVTAKLVELGVPGEQLVGKGYGQDKPIADNASEEGKARNRRMEFTVLR</sequence>
<evidence type="ECO:0000313" key="8">
    <source>
        <dbReference type="EMBL" id="XCO74788.1"/>
    </source>
</evidence>
<evidence type="ECO:0000256" key="2">
    <source>
        <dbReference type="ARBA" id="ARBA00023136"/>
    </source>
</evidence>
<keyword evidence="6" id="KW-1133">Transmembrane helix</keyword>
<keyword evidence="2 4" id="KW-0472">Membrane</keyword>
<proteinExistence type="predicted"/>
<dbReference type="Gene3D" id="3.30.1330.60">
    <property type="entry name" value="OmpA-like domain"/>
    <property type="match status" value="1"/>
</dbReference>
<dbReference type="InterPro" id="IPR045372">
    <property type="entry name" value="YidB"/>
</dbReference>
<name>A0AAU8MVD0_9GAMM</name>
<reference evidence="8" key="1">
    <citation type="submission" date="2024-06" db="EMBL/GenBank/DDBJ databases">
        <authorList>
            <person name="Li S."/>
        </authorList>
    </citation>
    <scope>NUCLEOTIDE SEQUENCE</scope>
    <source>
        <strain evidence="8">SR10</strain>
    </source>
</reference>
<feature type="region of interest" description="Disordered" evidence="5">
    <location>
        <begin position="464"/>
        <end position="490"/>
    </location>
</feature>
<protein>
    <submittedName>
        <fullName evidence="8">OmpA family protein</fullName>
    </submittedName>
</protein>
<dbReference type="Gene3D" id="3.40.1520.20">
    <property type="match status" value="1"/>
</dbReference>
<dbReference type="CDD" id="cd07185">
    <property type="entry name" value="OmpA_C-like"/>
    <property type="match status" value="1"/>
</dbReference>
<organism evidence="8">
    <name type="scientific">Lysobacter firmicutimachus</name>
    <dbReference type="NCBI Taxonomy" id="1792846"/>
    <lineage>
        <taxon>Bacteria</taxon>
        <taxon>Pseudomonadati</taxon>
        <taxon>Pseudomonadota</taxon>
        <taxon>Gammaproteobacteria</taxon>
        <taxon>Lysobacterales</taxon>
        <taxon>Lysobacteraceae</taxon>
        <taxon>Lysobacter</taxon>
    </lineage>
</organism>
<dbReference type="SUPFAM" id="SSF103088">
    <property type="entry name" value="OmpA-like"/>
    <property type="match status" value="1"/>
</dbReference>
<dbReference type="InterPro" id="IPR006665">
    <property type="entry name" value="OmpA-like"/>
</dbReference>
<dbReference type="Gene3D" id="1.10.10.690">
    <property type="entry name" value="YidB-like"/>
    <property type="match status" value="1"/>
</dbReference>
<accession>A0AAU8MVD0</accession>
<evidence type="ECO:0000259" key="7">
    <source>
        <dbReference type="PROSITE" id="PS51123"/>
    </source>
</evidence>
<dbReference type="Pfam" id="PF20159">
    <property type="entry name" value="YidB"/>
    <property type="match status" value="1"/>
</dbReference>
<evidence type="ECO:0000256" key="1">
    <source>
        <dbReference type="ARBA" id="ARBA00004442"/>
    </source>
</evidence>
<evidence type="ECO:0000256" key="4">
    <source>
        <dbReference type="PROSITE-ProRule" id="PRU00473"/>
    </source>
</evidence>
<evidence type="ECO:0000256" key="6">
    <source>
        <dbReference type="SAM" id="Phobius"/>
    </source>
</evidence>
<dbReference type="InterPro" id="IPR027405">
    <property type="entry name" value="YidB-like"/>
</dbReference>
<dbReference type="PRINTS" id="PR01021">
    <property type="entry name" value="OMPADOMAIN"/>
</dbReference>
<dbReference type="RefSeq" id="WP_363797652.1">
    <property type="nucleotide sequence ID" value="NZ_CP159925.1"/>
</dbReference>
<feature type="compositionally biased region" description="Basic and acidic residues" evidence="5">
    <location>
        <begin position="475"/>
        <end position="490"/>
    </location>
</feature>
<dbReference type="AlphaFoldDB" id="A0AAU8MVD0"/>
<dbReference type="PROSITE" id="PS51123">
    <property type="entry name" value="OMPA_2"/>
    <property type="match status" value="1"/>
</dbReference>